<keyword evidence="8 13" id="KW-0401">Integrin</keyword>
<protein>
    <recommendedName>
        <fullName evidence="20">Integrin alpha-2 domain-containing protein</fullName>
    </recommendedName>
</protein>
<keyword evidence="5" id="KW-0677">Repeat</keyword>
<evidence type="ECO:0000256" key="3">
    <source>
        <dbReference type="ARBA" id="ARBA00022692"/>
    </source>
</evidence>
<keyword evidence="7" id="KW-1133">Transmembrane helix</keyword>
<dbReference type="GO" id="GO:0007155">
    <property type="term" value="P:cell adhesion"/>
    <property type="evidence" value="ECO:0007669"/>
    <property type="project" value="UniProtKB-KW"/>
</dbReference>
<dbReference type="Pfam" id="PF01839">
    <property type="entry name" value="FG-GAP"/>
    <property type="match status" value="2"/>
</dbReference>
<comment type="similarity">
    <text evidence="2 13">Belongs to the integrin alpha chain family.</text>
</comment>
<keyword evidence="10 13" id="KW-0675">Receptor</keyword>
<gene>
    <name evidence="18" type="ORF">BaRGS_00027557</name>
</gene>
<dbReference type="PROSITE" id="PS51470">
    <property type="entry name" value="FG_GAP"/>
    <property type="match status" value="3"/>
</dbReference>
<dbReference type="InterPro" id="IPR013517">
    <property type="entry name" value="FG-GAP"/>
</dbReference>
<dbReference type="SMART" id="SM00191">
    <property type="entry name" value="Int_alpha"/>
    <property type="match status" value="3"/>
</dbReference>
<dbReference type="Gene3D" id="2.130.10.130">
    <property type="entry name" value="Integrin alpha, N-terminal"/>
    <property type="match status" value="1"/>
</dbReference>
<evidence type="ECO:0000256" key="9">
    <source>
        <dbReference type="ARBA" id="ARBA00023136"/>
    </source>
</evidence>
<evidence type="ECO:0000256" key="10">
    <source>
        <dbReference type="ARBA" id="ARBA00023170"/>
    </source>
</evidence>
<dbReference type="InterPro" id="IPR013519">
    <property type="entry name" value="Int_alpha_beta-p"/>
</dbReference>
<keyword evidence="19" id="KW-1185">Reference proteome</keyword>
<evidence type="ECO:0000256" key="7">
    <source>
        <dbReference type="ARBA" id="ARBA00022989"/>
    </source>
</evidence>
<dbReference type="InterPro" id="IPR013649">
    <property type="entry name" value="Integrin_alpha_Ig-like_1"/>
</dbReference>
<evidence type="ECO:0008006" key="20">
    <source>
        <dbReference type="Google" id="ProtNLM"/>
    </source>
</evidence>
<evidence type="ECO:0000259" key="15">
    <source>
        <dbReference type="Pfam" id="PF08441"/>
    </source>
</evidence>
<feature type="repeat" description="FG-GAP" evidence="12">
    <location>
        <begin position="98"/>
        <end position="154"/>
    </location>
</feature>
<keyword evidence="4" id="KW-0732">Signal</keyword>
<comment type="caution">
    <text evidence="18">The sequence shown here is derived from an EMBL/GenBank/DDBJ whole genome shotgun (WGS) entry which is preliminary data.</text>
</comment>
<feature type="domain" description="Integrin alpha second immunoglobulin-like" evidence="16">
    <location>
        <begin position="363"/>
        <end position="517"/>
    </location>
</feature>
<keyword evidence="9" id="KW-0472">Membrane</keyword>
<reference evidence="18 19" key="1">
    <citation type="journal article" date="2023" name="Sci. Data">
        <title>Genome assembly of the Korean intertidal mud-creeper Batillaria attramentaria.</title>
        <authorList>
            <person name="Patra A.K."/>
            <person name="Ho P.T."/>
            <person name="Jun S."/>
            <person name="Lee S.J."/>
            <person name="Kim Y."/>
            <person name="Won Y.J."/>
        </authorList>
    </citation>
    <scope>NUCLEOTIDE SEQUENCE [LARGE SCALE GENOMIC DNA]</scope>
    <source>
        <strain evidence="18">Wonlab-2016</strain>
    </source>
</reference>
<evidence type="ECO:0000256" key="4">
    <source>
        <dbReference type="ARBA" id="ARBA00022729"/>
    </source>
</evidence>
<dbReference type="Gene3D" id="2.60.40.1460">
    <property type="entry name" value="Integrin domains. Chain A, domain 2"/>
    <property type="match status" value="1"/>
</dbReference>
<evidence type="ECO:0000256" key="2">
    <source>
        <dbReference type="ARBA" id="ARBA00008054"/>
    </source>
</evidence>
<feature type="domain" description="Integrin alpha first immunoglubulin-like" evidence="15">
    <location>
        <begin position="205"/>
        <end position="360"/>
    </location>
</feature>
<comment type="subcellular location">
    <subcellularLocation>
        <location evidence="1 13">Membrane</location>
        <topology evidence="1 13">Single-pass type I membrane protein</topology>
    </subcellularLocation>
</comment>
<accession>A0ABD0K1P8</accession>
<dbReference type="PANTHER" id="PTHR23220">
    <property type="entry name" value="INTEGRIN ALPHA"/>
    <property type="match status" value="1"/>
</dbReference>
<dbReference type="GO" id="GO:0016020">
    <property type="term" value="C:membrane"/>
    <property type="evidence" value="ECO:0007669"/>
    <property type="project" value="UniProtKB-SubCell"/>
</dbReference>
<proteinExistence type="inferred from homology"/>
<dbReference type="GO" id="GO:0007229">
    <property type="term" value="P:integrin-mediated signaling pathway"/>
    <property type="evidence" value="ECO:0007669"/>
    <property type="project" value="UniProtKB-KW"/>
</dbReference>
<dbReference type="EMBL" id="JACVVK020000265">
    <property type="protein sequence ID" value="KAK7481297.1"/>
    <property type="molecule type" value="Genomic_DNA"/>
</dbReference>
<feature type="domain" description="Integrin alpha third immunoglobulin-like" evidence="17">
    <location>
        <begin position="526"/>
        <end position="696"/>
    </location>
</feature>
<evidence type="ECO:0000256" key="14">
    <source>
        <dbReference type="SAM" id="MobiDB-lite"/>
    </source>
</evidence>
<dbReference type="AlphaFoldDB" id="A0ABD0K1P8"/>
<dbReference type="PANTHER" id="PTHR23220:SF134">
    <property type="entry name" value="INTEGRIN ALPHA-2 DOMAIN-CONTAINING PROTEIN"/>
    <property type="match status" value="1"/>
</dbReference>
<feature type="non-terminal residue" evidence="18">
    <location>
        <position position="786"/>
    </location>
</feature>
<dbReference type="InterPro" id="IPR048286">
    <property type="entry name" value="Integrin_alpha_Ig-like_3"/>
</dbReference>
<dbReference type="Pfam" id="PF08441">
    <property type="entry name" value="Integrin_A_Ig_1"/>
    <property type="match status" value="1"/>
</dbReference>
<dbReference type="Gene3D" id="2.60.40.1530">
    <property type="entry name" value="ntegrin, alpha v. Chain A, domain 4"/>
    <property type="match status" value="1"/>
</dbReference>
<dbReference type="PRINTS" id="PR01185">
    <property type="entry name" value="INTEGRINA"/>
</dbReference>
<evidence type="ECO:0000259" key="16">
    <source>
        <dbReference type="Pfam" id="PF20805"/>
    </source>
</evidence>
<evidence type="ECO:0000313" key="18">
    <source>
        <dbReference type="EMBL" id="KAK7481297.1"/>
    </source>
</evidence>
<evidence type="ECO:0000256" key="12">
    <source>
        <dbReference type="PROSITE-ProRule" id="PRU00803"/>
    </source>
</evidence>
<organism evidence="18 19">
    <name type="scientific">Batillaria attramentaria</name>
    <dbReference type="NCBI Taxonomy" id="370345"/>
    <lineage>
        <taxon>Eukaryota</taxon>
        <taxon>Metazoa</taxon>
        <taxon>Spiralia</taxon>
        <taxon>Lophotrochozoa</taxon>
        <taxon>Mollusca</taxon>
        <taxon>Gastropoda</taxon>
        <taxon>Caenogastropoda</taxon>
        <taxon>Sorbeoconcha</taxon>
        <taxon>Cerithioidea</taxon>
        <taxon>Batillariidae</taxon>
        <taxon>Batillaria</taxon>
    </lineage>
</organism>
<keyword evidence="6 13" id="KW-0130">Cell adhesion</keyword>
<dbReference type="SUPFAM" id="SSF69179">
    <property type="entry name" value="Integrin domains"/>
    <property type="match status" value="3"/>
</dbReference>
<evidence type="ECO:0000256" key="5">
    <source>
        <dbReference type="ARBA" id="ARBA00022737"/>
    </source>
</evidence>
<dbReference type="Pfam" id="PF20805">
    <property type="entry name" value="Integrin_A_Ig_2"/>
    <property type="match status" value="1"/>
</dbReference>
<dbReference type="Gene3D" id="2.60.40.1510">
    <property type="entry name" value="ntegrin, alpha v. Chain A, domain 3"/>
    <property type="match status" value="1"/>
</dbReference>
<sequence length="786" mass="87484">YATTTGRLTSDDVFTIVGGPRASNTGKVIGYNRMFEMVLVKEGEQFGSYFGAALCAADLNGDGLDDLLVGAPMYMESYDEGRVYVYINREFFNLDLLKPVLVGSNTAGARFGTTITNLKDINADYFHDIAVGAPYEAVTGVVYIYNGAKTGLHQKFSQRIVGSDIDKGLRAFGYSISPPWDIDGNFYSDMVVGAFGSDRAVLLRTRPVLDLHARLDIMSSVVSYDKLDCTHKGKALPCIKATPCLKYTGINLPTATEVVMTLSLDTLERHRKERPRLFLEDPSFPGKELEKLTTRVELHQDRWSCVQTYTIFVRETRDVITPLQLELDYDIAPNVPGMCDICPIRNMYGATKEIAQVGFDTDCGHDGVCTSDLQLQAHAIFDNQDGDERLLINDSPIFEVEIRLLNLGETAFLTYVILDYPEEIGFSRVERVHGQSAIKCLPPKVPEASSNKTASLECDLMSPLAGRGQEEVVFKVRFHAFSVPFHMDELQINVEARTASQEAEGLRSDNYVNITVPLEIRSHVKLYSISLPGQVQFPYMRQTYNDDSHISVTHQYTVHNLGPSPFPHGYLTVTLPHTKWVWLNNVQAVSGNSADNIPLDCEVFNAGALKSDQKEAMGDKKPNHEHSTSADLVCEPGHCTRVHCYVGFIHRDQSLLLSLNVTVKRQIMQAMKIDRQLRIMSTAVLEEPDLPSFVSISAEKSANTTTFLVYKTGSRPAFAWWVLGISVVSWIPAALHYNCHSVEELQKLIETTSNQEFEALYPPSPSTPSPRPPPFLTSNDDSGDIM</sequence>
<dbReference type="InterPro" id="IPR048285">
    <property type="entry name" value="Integrin_alpha_Ig-like_2"/>
</dbReference>
<feature type="repeat" description="FG-GAP" evidence="12">
    <location>
        <begin position="36"/>
        <end position="95"/>
    </location>
</feature>
<evidence type="ECO:0000256" key="1">
    <source>
        <dbReference type="ARBA" id="ARBA00004479"/>
    </source>
</evidence>
<feature type="region of interest" description="Disordered" evidence="14">
    <location>
        <begin position="759"/>
        <end position="786"/>
    </location>
</feature>
<dbReference type="Pfam" id="PF20806">
    <property type="entry name" value="Integrin_A_Ig_3"/>
    <property type="match status" value="1"/>
</dbReference>
<keyword evidence="3" id="KW-0812">Transmembrane</keyword>
<dbReference type="Proteomes" id="UP001519460">
    <property type="component" value="Unassembled WGS sequence"/>
</dbReference>
<dbReference type="SUPFAM" id="SSF69318">
    <property type="entry name" value="Integrin alpha N-terminal domain"/>
    <property type="match status" value="1"/>
</dbReference>
<feature type="repeat" description="FG-GAP" evidence="12">
    <location>
        <begin position="158"/>
        <end position="220"/>
    </location>
</feature>
<evidence type="ECO:0000313" key="19">
    <source>
        <dbReference type="Proteomes" id="UP001519460"/>
    </source>
</evidence>
<dbReference type="InterPro" id="IPR000413">
    <property type="entry name" value="Integrin_alpha"/>
</dbReference>
<evidence type="ECO:0000259" key="17">
    <source>
        <dbReference type="Pfam" id="PF20806"/>
    </source>
</evidence>
<evidence type="ECO:0000256" key="8">
    <source>
        <dbReference type="ARBA" id="ARBA00023037"/>
    </source>
</evidence>
<evidence type="ECO:0000256" key="13">
    <source>
        <dbReference type="RuleBase" id="RU003762"/>
    </source>
</evidence>
<feature type="compositionally biased region" description="Pro residues" evidence="14">
    <location>
        <begin position="762"/>
        <end position="775"/>
    </location>
</feature>
<feature type="non-terminal residue" evidence="18">
    <location>
        <position position="1"/>
    </location>
</feature>
<dbReference type="InterPro" id="IPR028994">
    <property type="entry name" value="Integrin_alpha_N"/>
</dbReference>
<name>A0ABD0K1P8_9CAEN</name>
<dbReference type="InterPro" id="IPR032695">
    <property type="entry name" value="Integrin_dom_sf"/>
</dbReference>
<keyword evidence="11" id="KW-0325">Glycoprotein</keyword>
<evidence type="ECO:0000256" key="6">
    <source>
        <dbReference type="ARBA" id="ARBA00022889"/>
    </source>
</evidence>
<evidence type="ECO:0000256" key="11">
    <source>
        <dbReference type="ARBA" id="ARBA00023180"/>
    </source>
</evidence>